<dbReference type="EMBL" id="GGEC01082782">
    <property type="protein sequence ID" value="MBX63266.1"/>
    <property type="molecule type" value="Transcribed_RNA"/>
</dbReference>
<reference evidence="1" key="1">
    <citation type="submission" date="2018-02" db="EMBL/GenBank/DDBJ databases">
        <title>Rhizophora mucronata_Transcriptome.</title>
        <authorList>
            <person name="Meera S.P."/>
            <person name="Sreeshan A."/>
            <person name="Augustine A."/>
        </authorList>
    </citation>
    <scope>NUCLEOTIDE SEQUENCE</scope>
    <source>
        <tissue evidence="1">Leaf</tissue>
    </source>
</reference>
<accession>A0A2P2Q8E4</accession>
<protein>
    <submittedName>
        <fullName evidence="1">Uncharacterized protein</fullName>
    </submittedName>
</protein>
<dbReference type="AlphaFoldDB" id="A0A2P2Q8E4"/>
<sequence length="49" mass="5796">MIKHMLPRCQLPELRRTIKSRYIKAKQMQMIKEHSIVGHSTCNFSIVVN</sequence>
<name>A0A2P2Q8E4_RHIMU</name>
<evidence type="ECO:0000313" key="1">
    <source>
        <dbReference type="EMBL" id="MBX63266.1"/>
    </source>
</evidence>
<proteinExistence type="predicted"/>
<organism evidence="1">
    <name type="scientific">Rhizophora mucronata</name>
    <name type="common">Asiatic mangrove</name>
    <dbReference type="NCBI Taxonomy" id="61149"/>
    <lineage>
        <taxon>Eukaryota</taxon>
        <taxon>Viridiplantae</taxon>
        <taxon>Streptophyta</taxon>
        <taxon>Embryophyta</taxon>
        <taxon>Tracheophyta</taxon>
        <taxon>Spermatophyta</taxon>
        <taxon>Magnoliopsida</taxon>
        <taxon>eudicotyledons</taxon>
        <taxon>Gunneridae</taxon>
        <taxon>Pentapetalae</taxon>
        <taxon>rosids</taxon>
        <taxon>fabids</taxon>
        <taxon>Malpighiales</taxon>
        <taxon>Rhizophoraceae</taxon>
        <taxon>Rhizophora</taxon>
    </lineage>
</organism>